<dbReference type="Gene3D" id="3.40.50.2000">
    <property type="entry name" value="Glycogen Phosphorylase B"/>
    <property type="match status" value="2"/>
</dbReference>
<feature type="domain" description="Glycosyltransferase subfamily 4-like N-terminal" evidence="2">
    <location>
        <begin position="55"/>
        <end position="167"/>
    </location>
</feature>
<proteinExistence type="predicted"/>
<dbReference type="GO" id="GO:0016757">
    <property type="term" value="F:glycosyltransferase activity"/>
    <property type="evidence" value="ECO:0007669"/>
    <property type="project" value="UniProtKB-KW"/>
</dbReference>
<dbReference type="PANTHER" id="PTHR12526">
    <property type="entry name" value="GLYCOSYLTRANSFERASE"/>
    <property type="match status" value="1"/>
</dbReference>
<dbReference type="Proteomes" id="UP000679725">
    <property type="component" value="Unassembled WGS sequence"/>
</dbReference>
<dbReference type="InterPro" id="IPR028098">
    <property type="entry name" value="Glyco_trans_4-like_N"/>
</dbReference>
<evidence type="ECO:0000313" key="4">
    <source>
        <dbReference type="Proteomes" id="UP000679725"/>
    </source>
</evidence>
<keyword evidence="3" id="KW-0808">Transferase</keyword>
<name>A0ABN7R321_9BACT</name>
<gene>
    <name evidence="3" type="primary">bshA_2</name>
    <name evidence="3" type="ORF">DYBT9623_01276</name>
</gene>
<organism evidence="3 4">
    <name type="scientific">Dyadobacter linearis</name>
    <dbReference type="NCBI Taxonomy" id="2823330"/>
    <lineage>
        <taxon>Bacteria</taxon>
        <taxon>Pseudomonadati</taxon>
        <taxon>Bacteroidota</taxon>
        <taxon>Cytophagia</taxon>
        <taxon>Cytophagales</taxon>
        <taxon>Spirosomataceae</taxon>
        <taxon>Dyadobacter</taxon>
    </lineage>
</organism>
<evidence type="ECO:0000259" key="1">
    <source>
        <dbReference type="Pfam" id="PF00534"/>
    </source>
</evidence>
<accession>A0ABN7R321</accession>
<keyword evidence="4" id="KW-1185">Reference proteome</keyword>
<evidence type="ECO:0000259" key="2">
    <source>
        <dbReference type="Pfam" id="PF13439"/>
    </source>
</evidence>
<dbReference type="Pfam" id="PF00534">
    <property type="entry name" value="Glycos_transf_1"/>
    <property type="match status" value="1"/>
</dbReference>
<dbReference type="SUPFAM" id="SSF53756">
    <property type="entry name" value="UDP-Glycosyltransferase/glycogen phosphorylase"/>
    <property type="match status" value="1"/>
</dbReference>
<evidence type="ECO:0000313" key="3">
    <source>
        <dbReference type="EMBL" id="CAG5068545.1"/>
    </source>
</evidence>
<dbReference type="InterPro" id="IPR001296">
    <property type="entry name" value="Glyco_trans_1"/>
</dbReference>
<keyword evidence="3" id="KW-0328">Glycosyltransferase</keyword>
<dbReference type="CDD" id="cd03801">
    <property type="entry name" value="GT4_PimA-like"/>
    <property type="match status" value="1"/>
</dbReference>
<dbReference type="RefSeq" id="WP_215232690.1">
    <property type="nucleotide sequence ID" value="NZ_CAJRAU010000002.1"/>
</dbReference>
<sequence>MPERSLFQHALHVGPQYKNHRGGMGAVIASYNKNISDFQFVSSYEGNYSTLANVPYFFVSLFKYVGVLIANRKIKIVHIHGAHNGSFFRKYILFLIAKYVFGKAVVYHSHGSDFHIFYNGSGAFVKKLVAHFINHADLIICLSIQWNDFFKENFSPKRIHILENIVDHPDKTPVRRQKPVLTLLFLGYIGDRKGIYDLVNVIIENKEFFNGRLKLLVGGNGESQKLEAIIKTHSLENIVEYVGWVTGEKKDELLSTSDIFILPSHNEGLPVSILEAMSYNLPIISTPVGGIGEVVRDNVNGFLVEPGNKKSILESLKAFVLSPVLALEMGQRSSLILKPYYSNSVIPKLHSFYTELLTEK</sequence>
<feature type="domain" description="Glycosyl transferase family 1" evidence="1">
    <location>
        <begin position="180"/>
        <end position="331"/>
    </location>
</feature>
<comment type="caution">
    <text evidence="3">The sequence shown here is derived from an EMBL/GenBank/DDBJ whole genome shotgun (WGS) entry which is preliminary data.</text>
</comment>
<protein>
    <submittedName>
        <fullName evidence="3">N-acetyl-alpha-D-glucosaminyl L-malate synthase</fullName>
        <ecNumber evidence="3">2.4.1.-</ecNumber>
    </submittedName>
</protein>
<dbReference type="EC" id="2.4.1.-" evidence="3"/>
<reference evidence="3 4" key="1">
    <citation type="submission" date="2021-04" db="EMBL/GenBank/DDBJ databases">
        <authorList>
            <person name="Rodrigo-Torres L."/>
            <person name="Arahal R. D."/>
            <person name="Lucena T."/>
        </authorList>
    </citation>
    <scope>NUCLEOTIDE SEQUENCE [LARGE SCALE GENOMIC DNA]</scope>
    <source>
        <strain evidence="3 4">CECT 9623</strain>
    </source>
</reference>
<dbReference type="EMBL" id="CAJRAU010000002">
    <property type="protein sequence ID" value="CAG5068545.1"/>
    <property type="molecule type" value="Genomic_DNA"/>
</dbReference>
<dbReference type="Pfam" id="PF13439">
    <property type="entry name" value="Glyco_transf_4"/>
    <property type="match status" value="1"/>
</dbReference>